<reference evidence="4" key="1">
    <citation type="submission" date="2018-03" db="EMBL/GenBank/DDBJ databases">
        <authorList>
            <person name="Zecchin S."/>
        </authorList>
    </citation>
    <scope>NUCLEOTIDE SEQUENCE [LARGE SCALE GENOMIC DNA]</scope>
</reference>
<dbReference type="OrthoDB" id="9777673at2"/>
<dbReference type="GO" id="GO:0016831">
    <property type="term" value="F:carboxy-lyase activity"/>
    <property type="evidence" value="ECO:0007669"/>
    <property type="project" value="InterPro"/>
</dbReference>
<dbReference type="EMBL" id="OUUY01000101">
    <property type="protein sequence ID" value="SPQ01411.1"/>
    <property type="molecule type" value="Genomic_DNA"/>
</dbReference>
<keyword evidence="1" id="KW-0456">Lyase</keyword>
<organism evidence="3 4">
    <name type="scientific">Candidatus Sulfobium mesophilum</name>
    <dbReference type="NCBI Taxonomy" id="2016548"/>
    <lineage>
        <taxon>Bacteria</taxon>
        <taxon>Pseudomonadati</taxon>
        <taxon>Nitrospirota</taxon>
        <taxon>Nitrospiria</taxon>
        <taxon>Nitrospirales</taxon>
        <taxon>Nitrospiraceae</taxon>
        <taxon>Candidatus Sulfobium</taxon>
    </lineage>
</organism>
<proteinExistence type="predicted"/>
<dbReference type="InterPro" id="IPR006680">
    <property type="entry name" value="Amidohydro-rel"/>
</dbReference>
<evidence type="ECO:0000313" key="4">
    <source>
        <dbReference type="Proteomes" id="UP000245125"/>
    </source>
</evidence>
<dbReference type="InterPro" id="IPR032465">
    <property type="entry name" value="ACMSD"/>
</dbReference>
<keyword evidence="3" id="KW-0378">Hydrolase</keyword>
<evidence type="ECO:0000259" key="2">
    <source>
        <dbReference type="Pfam" id="PF04909"/>
    </source>
</evidence>
<sequence length="268" mass="30398">MQGIIDFHTHAFPDELAERAMSALLEEGKKKSDVSAHLNGRVASLLSSMDKNNIEKSIVCSIATKPSQFEPILSWSIKIASGRLLPFPSLHPDDPDALDKVSRIKEGGFKGIKFHPYYQNFSIDEERLFPIYKKIASEGLIVLMHTGFDLAFDRVRIADPEKILRVVETCPDLKLVTSHLGAWEDWDEVERLMIGEKVYMEISYALDILDPRRARDMILAHPAEYVLFGTDSPWTSQDKTLSLLLNLRLGPDLEKKILRENALALLQR</sequence>
<dbReference type="GO" id="GO:0005737">
    <property type="term" value="C:cytoplasm"/>
    <property type="evidence" value="ECO:0007669"/>
    <property type="project" value="TreeGrafter"/>
</dbReference>
<dbReference type="SUPFAM" id="SSF51556">
    <property type="entry name" value="Metallo-dependent hydrolases"/>
    <property type="match status" value="1"/>
</dbReference>
<dbReference type="GO" id="GO:0016787">
    <property type="term" value="F:hydrolase activity"/>
    <property type="evidence" value="ECO:0007669"/>
    <property type="project" value="UniProtKB-KW"/>
</dbReference>
<dbReference type="PANTHER" id="PTHR21240">
    <property type="entry name" value="2-AMINO-3-CARBOXYLMUCONATE-6-SEMIALDEHYDE DECARBOXYLASE"/>
    <property type="match status" value="1"/>
</dbReference>
<evidence type="ECO:0000313" key="3">
    <source>
        <dbReference type="EMBL" id="SPQ01411.1"/>
    </source>
</evidence>
<dbReference type="Proteomes" id="UP000245125">
    <property type="component" value="Unassembled WGS sequence"/>
</dbReference>
<dbReference type="GO" id="GO:0019748">
    <property type="term" value="P:secondary metabolic process"/>
    <property type="evidence" value="ECO:0007669"/>
    <property type="project" value="TreeGrafter"/>
</dbReference>
<accession>A0A2U3QJ25</accession>
<protein>
    <submittedName>
        <fullName evidence="3">Amidohydrolase 2</fullName>
    </submittedName>
</protein>
<name>A0A2U3QJ25_9BACT</name>
<evidence type="ECO:0000256" key="1">
    <source>
        <dbReference type="ARBA" id="ARBA00023239"/>
    </source>
</evidence>
<dbReference type="CDD" id="cd01292">
    <property type="entry name" value="metallo-dependent_hydrolases"/>
    <property type="match status" value="1"/>
</dbReference>
<gene>
    <name evidence="3" type="ORF">NBG4_530017</name>
</gene>
<dbReference type="Gene3D" id="3.20.20.140">
    <property type="entry name" value="Metal-dependent hydrolases"/>
    <property type="match status" value="1"/>
</dbReference>
<dbReference type="Pfam" id="PF04909">
    <property type="entry name" value="Amidohydro_2"/>
    <property type="match status" value="1"/>
</dbReference>
<dbReference type="InterPro" id="IPR032466">
    <property type="entry name" value="Metal_Hydrolase"/>
</dbReference>
<dbReference type="PANTHER" id="PTHR21240:SF28">
    <property type="entry name" value="ISO-OROTATE DECARBOXYLASE (EUROFUNG)"/>
    <property type="match status" value="1"/>
</dbReference>
<feature type="domain" description="Amidohydrolase-related" evidence="2">
    <location>
        <begin position="79"/>
        <end position="266"/>
    </location>
</feature>
<keyword evidence="4" id="KW-1185">Reference proteome</keyword>
<dbReference type="AlphaFoldDB" id="A0A2U3QJ25"/>